<evidence type="ECO:0000256" key="1">
    <source>
        <dbReference type="ARBA" id="ARBA00005184"/>
    </source>
</evidence>
<sequence length="348" mass="39051">MTHHTPFCYTHFRILLLIISFVCLKPVSLKRVPDRCYRFPDNGVGNVPARNALIVRQSSTKISEFRTISDAVKALQKLSGPQQIFIYPGTYKEQMIADYEHPLLIQGFSPSTRSFVRNTVFITEARSLGSTGSDSKSSVLWAKSSCFEMRNVNVINSFGSGSDTQAVALTAEGEQQVFKACVFSSYQDTLYIKATRAYFNKCLIQGTVDFICGPGTAWFEKAQIAVKKPLHSSTITAQKSGSTVQTRFVFNKCRILGLNGTPPHTTYLGRPWSSYAAVTYQFCDFSNIIHPEGWSAWKTDRPNTEHIQFEEFSNTGLGAGRRRRFGRMLNQPRTIESVLGAEFILWAV</sequence>
<dbReference type="GO" id="GO:0030599">
    <property type="term" value="F:pectinesterase activity"/>
    <property type="evidence" value="ECO:0007669"/>
    <property type="project" value="UniProtKB-EC"/>
</dbReference>
<dbReference type="InterPro" id="IPR012334">
    <property type="entry name" value="Pectin_lyas_fold"/>
</dbReference>
<comment type="pathway">
    <text evidence="1">Glycan metabolism; pectin degradation; 2-dehydro-3-deoxy-D-gluconate from pectin: step 1/5.</text>
</comment>
<dbReference type="Pfam" id="PF01095">
    <property type="entry name" value="Pectinesterase"/>
    <property type="match status" value="1"/>
</dbReference>
<accession>A0A9Q3GI32</accession>
<keyword evidence="10" id="KW-1185">Reference proteome</keyword>
<organism evidence="9 10">
    <name type="scientific">Austropuccinia psidii MF-1</name>
    <dbReference type="NCBI Taxonomy" id="1389203"/>
    <lineage>
        <taxon>Eukaryota</taxon>
        <taxon>Fungi</taxon>
        <taxon>Dikarya</taxon>
        <taxon>Basidiomycota</taxon>
        <taxon>Pucciniomycotina</taxon>
        <taxon>Pucciniomycetes</taxon>
        <taxon>Pucciniales</taxon>
        <taxon>Sphaerophragmiaceae</taxon>
        <taxon>Austropuccinia</taxon>
    </lineage>
</organism>
<name>A0A9Q3GI32_9BASI</name>
<dbReference type="EMBL" id="AVOT02001549">
    <property type="protein sequence ID" value="MBW0467307.1"/>
    <property type="molecule type" value="Genomic_DNA"/>
</dbReference>
<evidence type="ECO:0000313" key="9">
    <source>
        <dbReference type="EMBL" id="MBW0467307.1"/>
    </source>
</evidence>
<dbReference type="Proteomes" id="UP000765509">
    <property type="component" value="Unassembled WGS sequence"/>
</dbReference>
<evidence type="ECO:0000256" key="6">
    <source>
        <dbReference type="ARBA" id="ARBA00042203"/>
    </source>
</evidence>
<dbReference type="EC" id="3.1.1.11" evidence="3"/>
<keyword evidence="7" id="KW-0732">Signal</keyword>
<dbReference type="SUPFAM" id="SSF51126">
    <property type="entry name" value="Pectin lyase-like"/>
    <property type="match status" value="1"/>
</dbReference>
<dbReference type="InterPro" id="IPR011050">
    <property type="entry name" value="Pectin_lyase_fold/virulence"/>
</dbReference>
<gene>
    <name evidence="9" type="ORF">O181_007022</name>
</gene>
<keyword evidence="5" id="KW-0063">Aspartyl esterase</keyword>
<evidence type="ECO:0000256" key="2">
    <source>
        <dbReference type="ARBA" id="ARBA00008891"/>
    </source>
</evidence>
<comment type="caution">
    <text evidence="9">The sequence shown here is derived from an EMBL/GenBank/DDBJ whole genome shotgun (WGS) entry which is preliminary data.</text>
</comment>
<evidence type="ECO:0000256" key="5">
    <source>
        <dbReference type="ARBA" id="ARBA00023085"/>
    </source>
</evidence>
<evidence type="ECO:0000256" key="4">
    <source>
        <dbReference type="ARBA" id="ARBA00022801"/>
    </source>
</evidence>
<dbReference type="Gene3D" id="2.160.20.10">
    <property type="entry name" value="Single-stranded right-handed beta-helix, Pectin lyase-like"/>
    <property type="match status" value="1"/>
</dbReference>
<feature type="signal peptide" evidence="7">
    <location>
        <begin position="1"/>
        <end position="29"/>
    </location>
</feature>
<dbReference type="InterPro" id="IPR000070">
    <property type="entry name" value="Pectinesterase_cat"/>
</dbReference>
<evidence type="ECO:0000313" key="10">
    <source>
        <dbReference type="Proteomes" id="UP000765509"/>
    </source>
</evidence>
<dbReference type="PANTHER" id="PTHR31321">
    <property type="entry name" value="ACYL-COA THIOESTER HYDROLASE YBHC-RELATED"/>
    <property type="match status" value="1"/>
</dbReference>
<evidence type="ECO:0000256" key="7">
    <source>
        <dbReference type="SAM" id="SignalP"/>
    </source>
</evidence>
<dbReference type="PANTHER" id="PTHR31321:SF57">
    <property type="entry name" value="PECTINESTERASE 53-RELATED"/>
    <property type="match status" value="1"/>
</dbReference>
<protein>
    <recommendedName>
        <fullName evidence="3">pectinesterase</fullName>
        <ecNumber evidence="3">3.1.1.11</ecNumber>
    </recommendedName>
    <alternativeName>
        <fullName evidence="6">Pectin methylesterase A</fullName>
    </alternativeName>
</protein>
<keyword evidence="4" id="KW-0378">Hydrolase</keyword>
<feature type="chain" id="PRO_5040263949" description="pectinesterase" evidence="7">
    <location>
        <begin position="30"/>
        <end position="348"/>
    </location>
</feature>
<reference evidence="9" key="1">
    <citation type="submission" date="2021-03" db="EMBL/GenBank/DDBJ databases">
        <title>Draft genome sequence of rust myrtle Austropuccinia psidii MF-1, a brazilian biotype.</title>
        <authorList>
            <person name="Quecine M.C."/>
            <person name="Pachon D.M.R."/>
            <person name="Bonatelli M.L."/>
            <person name="Correr F.H."/>
            <person name="Franceschini L.M."/>
            <person name="Leite T.F."/>
            <person name="Margarido G.R.A."/>
            <person name="Almeida C.A."/>
            <person name="Ferrarezi J.A."/>
            <person name="Labate C.A."/>
        </authorList>
    </citation>
    <scope>NUCLEOTIDE SEQUENCE</scope>
    <source>
        <strain evidence="9">MF-1</strain>
    </source>
</reference>
<evidence type="ECO:0000259" key="8">
    <source>
        <dbReference type="Pfam" id="PF01095"/>
    </source>
</evidence>
<evidence type="ECO:0000256" key="3">
    <source>
        <dbReference type="ARBA" id="ARBA00013229"/>
    </source>
</evidence>
<dbReference type="GO" id="GO:0042545">
    <property type="term" value="P:cell wall modification"/>
    <property type="evidence" value="ECO:0007669"/>
    <property type="project" value="InterPro"/>
</dbReference>
<proteinExistence type="inferred from homology"/>
<dbReference type="OrthoDB" id="2019149at2759"/>
<feature type="domain" description="Pectinesterase catalytic" evidence="8">
    <location>
        <begin position="63"/>
        <end position="324"/>
    </location>
</feature>
<dbReference type="AlphaFoldDB" id="A0A9Q3GI32"/>
<comment type="similarity">
    <text evidence="2">Belongs to the pectinesterase family.</text>
</comment>
<dbReference type="GO" id="GO:0045490">
    <property type="term" value="P:pectin catabolic process"/>
    <property type="evidence" value="ECO:0007669"/>
    <property type="project" value="TreeGrafter"/>
</dbReference>